<dbReference type="EMBL" id="JACGWN010000013">
    <property type="protein sequence ID" value="KAL0410477.1"/>
    <property type="molecule type" value="Genomic_DNA"/>
</dbReference>
<comment type="caution">
    <text evidence="1">The sequence shown here is derived from an EMBL/GenBank/DDBJ whole genome shotgun (WGS) entry which is preliminary data.</text>
</comment>
<sequence length="195" mass="20865">MLKVPGSFNKTNEIFEGLAPRKPRGINFLSFAQPLADDSSSKALPDFIANRKNETGKSVTDDVGEDKLTWSLPASVGTLKVNQQMNQSANSQVRGLSEQVHGTPMGVHFDTAFSLLKGGPSAPNMIQDSIKSLSFGGSRDRSTGGQNVDLFSPFKTSLLSNSPSSVQKAVQSTLSFAAKFDSDVKIGSFLHQQGK</sequence>
<name>A0AAW2U1C8_9LAMI</name>
<reference evidence="1" key="2">
    <citation type="journal article" date="2024" name="Plant">
        <title>Genomic evolution and insights into agronomic trait innovations of Sesamum species.</title>
        <authorList>
            <person name="Miao H."/>
            <person name="Wang L."/>
            <person name="Qu L."/>
            <person name="Liu H."/>
            <person name="Sun Y."/>
            <person name="Le M."/>
            <person name="Wang Q."/>
            <person name="Wei S."/>
            <person name="Zheng Y."/>
            <person name="Lin W."/>
            <person name="Duan Y."/>
            <person name="Cao H."/>
            <person name="Xiong S."/>
            <person name="Wang X."/>
            <person name="Wei L."/>
            <person name="Li C."/>
            <person name="Ma Q."/>
            <person name="Ju M."/>
            <person name="Zhao R."/>
            <person name="Li G."/>
            <person name="Mu C."/>
            <person name="Tian Q."/>
            <person name="Mei H."/>
            <person name="Zhang T."/>
            <person name="Gao T."/>
            <person name="Zhang H."/>
        </authorList>
    </citation>
    <scope>NUCLEOTIDE SEQUENCE</scope>
    <source>
        <strain evidence="1">KEN1</strain>
    </source>
</reference>
<reference evidence="1" key="1">
    <citation type="submission" date="2020-06" db="EMBL/GenBank/DDBJ databases">
        <authorList>
            <person name="Li T."/>
            <person name="Hu X."/>
            <person name="Zhang T."/>
            <person name="Song X."/>
            <person name="Zhang H."/>
            <person name="Dai N."/>
            <person name="Sheng W."/>
            <person name="Hou X."/>
            <person name="Wei L."/>
        </authorList>
    </citation>
    <scope>NUCLEOTIDE SEQUENCE</scope>
    <source>
        <strain evidence="1">KEN1</strain>
        <tissue evidence="1">Leaf</tissue>
    </source>
</reference>
<dbReference type="AlphaFoldDB" id="A0AAW2U1C8"/>
<proteinExistence type="predicted"/>
<accession>A0AAW2U1C8</accession>
<gene>
    <name evidence="1" type="ORF">Slati_3637400</name>
</gene>
<protein>
    <submittedName>
        <fullName evidence="1">Uncharacterized protein</fullName>
    </submittedName>
</protein>
<evidence type="ECO:0000313" key="1">
    <source>
        <dbReference type="EMBL" id="KAL0410477.1"/>
    </source>
</evidence>
<organism evidence="1">
    <name type="scientific">Sesamum latifolium</name>
    <dbReference type="NCBI Taxonomy" id="2727402"/>
    <lineage>
        <taxon>Eukaryota</taxon>
        <taxon>Viridiplantae</taxon>
        <taxon>Streptophyta</taxon>
        <taxon>Embryophyta</taxon>
        <taxon>Tracheophyta</taxon>
        <taxon>Spermatophyta</taxon>
        <taxon>Magnoliopsida</taxon>
        <taxon>eudicotyledons</taxon>
        <taxon>Gunneridae</taxon>
        <taxon>Pentapetalae</taxon>
        <taxon>asterids</taxon>
        <taxon>lamiids</taxon>
        <taxon>Lamiales</taxon>
        <taxon>Pedaliaceae</taxon>
        <taxon>Sesamum</taxon>
    </lineage>
</organism>